<organism evidence="1 2">
    <name type="scientific">Kineococcus mangrovi</name>
    <dbReference type="NCBI Taxonomy" id="1660183"/>
    <lineage>
        <taxon>Bacteria</taxon>
        <taxon>Bacillati</taxon>
        <taxon>Actinomycetota</taxon>
        <taxon>Actinomycetes</taxon>
        <taxon>Kineosporiales</taxon>
        <taxon>Kineosporiaceae</taxon>
        <taxon>Kineococcus</taxon>
    </lineage>
</organism>
<name>A0ABV4HZ71_9ACTN</name>
<comment type="caution">
    <text evidence="1">The sequence shown here is derived from an EMBL/GenBank/DDBJ whole genome shotgun (WGS) entry which is preliminary data.</text>
</comment>
<keyword evidence="2" id="KW-1185">Reference proteome</keyword>
<proteinExistence type="predicted"/>
<dbReference type="Proteomes" id="UP001566476">
    <property type="component" value="Unassembled WGS sequence"/>
</dbReference>
<sequence length="40" mass="4089">MRLRRSARALVVTTAPADLAALVPRASRLPAGAPPLVVGP</sequence>
<gene>
    <name evidence="1" type="ORF">AB2L28_05665</name>
</gene>
<protein>
    <submittedName>
        <fullName evidence="1">Uncharacterized protein</fullName>
    </submittedName>
</protein>
<evidence type="ECO:0000313" key="2">
    <source>
        <dbReference type="Proteomes" id="UP001566476"/>
    </source>
</evidence>
<accession>A0ABV4HZ71</accession>
<evidence type="ECO:0000313" key="1">
    <source>
        <dbReference type="EMBL" id="MEZ0491721.1"/>
    </source>
</evidence>
<dbReference type="EMBL" id="JBGGTQ010000002">
    <property type="protein sequence ID" value="MEZ0491721.1"/>
    <property type="molecule type" value="Genomic_DNA"/>
</dbReference>
<dbReference type="RefSeq" id="WP_370717750.1">
    <property type="nucleotide sequence ID" value="NZ_JBGGTQ010000002.1"/>
</dbReference>
<reference evidence="1 2" key="1">
    <citation type="submission" date="2024-07" db="EMBL/GenBank/DDBJ databases">
        <authorList>
            <person name="Thanompreechachai J."/>
            <person name="Duangmal K."/>
        </authorList>
    </citation>
    <scope>NUCLEOTIDE SEQUENCE [LARGE SCALE GENOMIC DNA]</scope>
    <source>
        <strain evidence="1 2">TBRC 1896</strain>
    </source>
</reference>